<sequence>MTTLWDTTGTAVVKALAAERRTGGAVTSGNALTLVVVVDEKHIGEAERAAARAAARNPCRVLIVVRRELDAPKPRLDAEILVGGRLGPGEAIVMRMYGRLALHAESVTLPLLAPDAPVVTWWHTAPPEVIATDPLGVYSDRRITDVGWLDKGAAGLKQRAKDYAPGDTDLGWTRTTQWRSALASSFDTLDGKPTSARVFGSSDAPPALLLAGWLQARLQIPVGVRETKRNTGENGISAVEVNFGTKTRLRVSRDGGDMLVRRTGQRDQRLTILDRDLGDLLTEELRHQGADDVYAAALGAATDTNGLLQRDFVRSHIWVDPTTPSKGASPKEAVKRAAAQIKKNAKPIGAGS</sequence>
<evidence type="ECO:0000259" key="2">
    <source>
        <dbReference type="Pfam" id="PF10128"/>
    </source>
</evidence>
<dbReference type="Pfam" id="PF10128">
    <property type="entry name" value="OpcA_G6PD_assem"/>
    <property type="match status" value="1"/>
</dbReference>
<accession>A0A7L4YT73</accession>
<dbReference type="Pfam" id="PF20171">
    <property type="entry name" value="OpcA_G6PD_C"/>
    <property type="match status" value="1"/>
</dbReference>
<organism evidence="4 5">
    <name type="scientific">Epidermidibacterium keratini</name>
    <dbReference type="NCBI Taxonomy" id="1891644"/>
    <lineage>
        <taxon>Bacteria</taxon>
        <taxon>Bacillati</taxon>
        <taxon>Actinomycetota</taxon>
        <taxon>Actinomycetes</taxon>
        <taxon>Sporichthyales</taxon>
        <taxon>Sporichthyaceae</taxon>
        <taxon>Epidermidibacterium</taxon>
    </lineage>
</organism>
<feature type="domain" description="Glucose-6-phosphate dehydrogenase assembly protein OpcA C-terminal" evidence="3">
    <location>
        <begin position="165"/>
        <end position="298"/>
    </location>
</feature>
<dbReference type="OrthoDB" id="128564at2"/>
<dbReference type="Proteomes" id="UP000463857">
    <property type="component" value="Chromosome"/>
</dbReference>
<dbReference type="InterPro" id="IPR046802">
    <property type="entry name" value="OpcA_G6PD_C"/>
</dbReference>
<dbReference type="PANTHER" id="PTHR38658">
    <property type="entry name" value="OXPP CYCLE PROTEIN OPCA-RELATED"/>
    <property type="match status" value="1"/>
</dbReference>
<dbReference type="AlphaFoldDB" id="A0A7L4YT73"/>
<dbReference type="InterPro" id="IPR004555">
    <property type="entry name" value="G6PDH_assembly_OpcA"/>
</dbReference>
<evidence type="ECO:0000313" key="5">
    <source>
        <dbReference type="Proteomes" id="UP000463857"/>
    </source>
</evidence>
<gene>
    <name evidence="4" type="ORF">EK0264_18840</name>
</gene>
<dbReference type="KEGG" id="eke:EK0264_18840"/>
<dbReference type="InterPro" id="IPR046801">
    <property type="entry name" value="OpcA_G6PD_N"/>
</dbReference>
<evidence type="ECO:0000313" key="4">
    <source>
        <dbReference type="EMBL" id="QHC02124.1"/>
    </source>
</evidence>
<reference evidence="4 5" key="1">
    <citation type="journal article" date="2018" name="Int. J. Syst. Evol. Microbiol.">
        <title>Epidermidibacterium keratini gen. nov., sp. nov., a member of the family Sporichthyaceae, isolated from keratin epidermis.</title>
        <authorList>
            <person name="Lee D.G."/>
            <person name="Trujillo M.E."/>
            <person name="Kang S."/>
            <person name="Nam J.J."/>
            <person name="Kim Y.J."/>
        </authorList>
    </citation>
    <scope>NUCLEOTIDE SEQUENCE [LARGE SCALE GENOMIC DNA]</scope>
    <source>
        <strain evidence="4 5">EPI-7</strain>
    </source>
</reference>
<evidence type="ECO:0000256" key="1">
    <source>
        <dbReference type="SAM" id="MobiDB-lite"/>
    </source>
</evidence>
<feature type="domain" description="Glucose-6-phosphate dehydrogenase assembly protein OpcA N-terminal" evidence="2">
    <location>
        <begin position="50"/>
        <end position="160"/>
    </location>
</feature>
<protein>
    <submittedName>
        <fullName evidence="4">Glucose-6-phosphate dehydrogenase</fullName>
    </submittedName>
</protein>
<keyword evidence="5" id="KW-1185">Reference proteome</keyword>
<feature type="region of interest" description="Disordered" evidence="1">
    <location>
        <begin position="322"/>
        <end position="352"/>
    </location>
</feature>
<name>A0A7L4YT73_9ACTN</name>
<dbReference type="EMBL" id="CP047156">
    <property type="protein sequence ID" value="QHC02124.1"/>
    <property type="molecule type" value="Genomic_DNA"/>
</dbReference>
<dbReference type="PANTHER" id="PTHR38658:SF1">
    <property type="entry name" value="OXPP CYCLE PROTEIN OPCA-RELATED"/>
    <property type="match status" value="1"/>
</dbReference>
<evidence type="ECO:0000259" key="3">
    <source>
        <dbReference type="Pfam" id="PF20171"/>
    </source>
</evidence>
<dbReference type="RefSeq" id="WP_159547248.1">
    <property type="nucleotide sequence ID" value="NZ_CP047156.1"/>
</dbReference>
<proteinExistence type="predicted"/>
<dbReference type="InParanoid" id="A0A7L4YT73"/>